<dbReference type="EMBL" id="JACOGG010000023">
    <property type="protein sequence ID" value="MBC3936904.1"/>
    <property type="molecule type" value="Genomic_DNA"/>
</dbReference>
<dbReference type="Pfam" id="PF01609">
    <property type="entry name" value="DDE_Tnp_1"/>
    <property type="match status" value="1"/>
</dbReference>
<evidence type="ECO:0000313" key="2">
    <source>
        <dbReference type="EMBL" id="MBC3936904.1"/>
    </source>
</evidence>
<comment type="caution">
    <text evidence="2">The sequence shown here is derived from an EMBL/GenBank/DDBJ whole genome shotgun (WGS) entry which is preliminary data.</text>
</comment>
<name>A0A923KUA6_9BURK</name>
<dbReference type="GO" id="GO:0003677">
    <property type="term" value="F:DNA binding"/>
    <property type="evidence" value="ECO:0007669"/>
    <property type="project" value="InterPro"/>
</dbReference>
<gene>
    <name evidence="2" type="ORF">H8K47_16180</name>
</gene>
<organism evidence="2 3">
    <name type="scientific">Undibacterium rugosum</name>
    <dbReference type="NCBI Taxonomy" id="2762291"/>
    <lineage>
        <taxon>Bacteria</taxon>
        <taxon>Pseudomonadati</taxon>
        <taxon>Pseudomonadota</taxon>
        <taxon>Betaproteobacteria</taxon>
        <taxon>Burkholderiales</taxon>
        <taxon>Oxalobacteraceae</taxon>
        <taxon>Undibacterium</taxon>
    </lineage>
</organism>
<feature type="domain" description="Transposase IS4-like" evidence="1">
    <location>
        <begin position="4"/>
        <end position="52"/>
    </location>
</feature>
<dbReference type="Proteomes" id="UP000612361">
    <property type="component" value="Unassembled WGS sequence"/>
</dbReference>
<dbReference type="RefSeq" id="WP_186882430.1">
    <property type="nucleotide sequence ID" value="NZ_JACOGG010000023.1"/>
</dbReference>
<sequence length="57" mass="6874">KANPEFDAHIYKQRHLVENLFARLKHFRSIATRFEKLARNFKAMLFIACTLIWVKLK</sequence>
<dbReference type="GO" id="GO:0004803">
    <property type="term" value="F:transposase activity"/>
    <property type="evidence" value="ECO:0007669"/>
    <property type="project" value="InterPro"/>
</dbReference>
<evidence type="ECO:0000259" key="1">
    <source>
        <dbReference type="Pfam" id="PF01609"/>
    </source>
</evidence>
<dbReference type="GO" id="GO:0006313">
    <property type="term" value="P:DNA transposition"/>
    <property type="evidence" value="ECO:0007669"/>
    <property type="project" value="InterPro"/>
</dbReference>
<evidence type="ECO:0000313" key="3">
    <source>
        <dbReference type="Proteomes" id="UP000612361"/>
    </source>
</evidence>
<keyword evidence="3" id="KW-1185">Reference proteome</keyword>
<accession>A0A923KUA6</accession>
<protein>
    <submittedName>
        <fullName evidence="2">Transposase</fullName>
    </submittedName>
</protein>
<dbReference type="InterPro" id="IPR002559">
    <property type="entry name" value="Transposase_11"/>
</dbReference>
<proteinExistence type="predicted"/>
<dbReference type="AlphaFoldDB" id="A0A923KUA6"/>
<feature type="non-terminal residue" evidence="2">
    <location>
        <position position="1"/>
    </location>
</feature>
<reference evidence="2" key="1">
    <citation type="submission" date="2020-08" db="EMBL/GenBank/DDBJ databases">
        <title>Novel species isolated from subtropical streams in China.</title>
        <authorList>
            <person name="Lu H."/>
        </authorList>
    </citation>
    <scope>NUCLEOTIDE SEQUENCE</scope>
    <source>
        <strain evidence="2">CY7W</strain>
    </source>
</reference>